<dbReference type="InterPro" id="IPR001810">
    <property type="entry name" value="F-box_dom"/>
</dbReference>
<organism evidence="3 4">
    <name type="scientific">Lithospermum erythrorhizon</name>
    <name type="common">Purple gromwell</name>
    <name type="synonym">Lithospermum officinale var. erythrorhizon</name>
    <dbReference type="NCBI Taxonomy" id="34254"/>
    <lineage>
        <taxon>Eukaryota</taxon>
        <taxon>Viridiplantae</taxon>
        <taxon>Streptophyta</taxon>
        <taxon>Embryophyta</taxon>
        <taxon>Tracheophyta</taxon>
        <taxon>Spermatophyta</taxon>
        <taxon>Magnoliopsida</taxon>
        <taxon>eudicotyledons</taxon>
        <taxon>Gunneridae</taxon>
        <taxon>Pentapetalae</taxon>
        <taxon>asterids</taxon>
        <taxon>lamiids</taxon>
        <taxon>Boraginales</taxon>
        <taxon>Boraginaceae</taxon>
        <taxon>Boraginoideae</taxon>
        <taxon>Lithospermeae</taxon>
        <taxon>Lithospermum</taxon>
    </lineage>
</organism>
<dbReference type="EMBL" id="BAABME010000832">
    <property type="protein sequence ID" value="GAA0145791.1"/>
    <property type="molecule type" value="Genomic_DNA"/>
</dbReference>
<dbReference type="AlphaFoldDB" id="A0AAV3P4V7"/>
<dbReference type="PROSITE" id="PS50181">
    <property type="entry name" value="FBOX"/>
    <property type="match status" value="1"/>
</dbReference>
<sequence length="278" mass="31540">MVKRGKASSKDIKPRSVNQKKGSKKSNNNSKLGARARIRHNKAIVAKACTDLGKKRVAVADVGNSDVDLEAETNSIDKSPMMLSPVRFEFGPGNGPVDTIKQNSLQKTPKTPRFQDFDSESRLESLPMDLLVKILCNLHHDQLRAVFHVSQKIRKAVIHARQWYFNYTTPDRTRQEMLRTMTPLPTDHWPFVGTGDEEVMRIPSPSTPKAPRHGPRPTSRFKLSESSKLQLFSSSSLQSHQDALCHLFHQKVYAPWCPNRVLFYEDELCQAVAQNKLR</sequence>
<dbReference type="Proteomes" id="UP001454036">
    <property type="component" value="Unassembled WGS sequence"/>
</dbReference>
<feature type="domain" description="F-box" evidence="2">
    <location>
        <begin position="120"/>
        <end position="167"/>
    </location>
</feature>
<accession>A0AAV3P4V7</accession>
<name>A0AAV3P4V7_LITER</name>
<dbReference type="PANTHER" id="PTHR34049:SF2">
    <property type="entry name" value="F-BOX DOMAIN CONTAINING PROTEIN, EXPRESSED"/>
    <property type="match status" value="1"/>
</dbReference>
<dbReference type="InterPro" id="IPR036047">
    <property type="entry name" value="F-box-like_dom_sf"/>
</dbReference>
<reference evidence="3 4" key="1">
    <citation type="submission" date="2024-01" db="EMBL/GenBank/DDBJ databases">
        <title>The complete chloroplast genome sequence of Lithospermum erythrorhizon: insights into the phylogenetic relationship among Boraginaceae species and the maternal lineages of purple gromwells.</title>
        <authorList>
            <person name="Okada T."/>
            <person name="Watanabe K."/>
        </authorList>
    </citation>
    <scope>NUCLEOTIDE SEQUENCE [LARGE SCALE GENOMIC DNA]</scope>
</reference>
<feature type="region of interest" description="Disordered" evidence="1">
    <location>
        <begin position="1"/>
        <end position="36"/>
    </location>
</feature>
<dbReference type="SUPFAM" id="SSF81383">
    <property type="entry name" value="F-box domain"/>
    <property type="match status" value="1"/>
</dbReference>
<evidence type="ECO:0000259" key="2">
    <source>
        <dbReference type="PROSITE" id="PS50181"/>
    </source>
</evidence>
<evidence type="ECO:0000313" key="3">
    <source>
        <dbReference type="EMBL" id="GAA0145791.1"/>
    </source>
</evidence>
<comment type="caution">
    <text evidence="3">The sequence shown here is derived from an EMBL/GenBank/DDBJ whole genome shotgun (WGS) entry which is preliminary data.</text>
</comment>
<evidence type="ECO:0000313" key="4">
    <source>
        <dbReference type="Proteomes" id="UP001454036"/>
    </source>
</evidence>
<dbReference type="PANTHER" id="PTHR34049">
    <property type="entry name" value="F-BOX PROTEIN SKIP27"/>
    <property type="match status" value="1"/>
</dbReference>
<proteinExistence type="predicted"/>
<gene>
    <name evidence="3" type="ORF">LIER_05901</name>
</gene>
<keyword evidence="4" id="KW-1185">Reference proteome</keyword>
<protein>
    <recommendedName>
        <fullName evidence="2">F-box domain-containing protein</fullName>
    </recommendedName>
</protein>
<evidence type="ECO:0000256" key="1">
    <source>
        <dbReference type="SAM" id="MobiDB-lite"/>
    </source>
</evidence>
<dbReference type="InterPro" id="IPR045286">
    <property type="entry name" value="FBS1-like"/>
</dbReference>
<feature type="compositionally biased region" description="Low complexity" evidence="1">
    <location>
        <begin position="16"/>
        <end position="31"/>
    </location>
</feature>